<feature type="transmembrane region" description="Helical" evidence="7">
    <location>
        <begin position="272"/>
        <end position="292"/>
    </location>
</feature>
<dbReference type="GO" id="GO:0015171">
    <property type="term" value="F:amino acid transmembrane transporter activity"/>
    <property type="evidence" value="ECO:0007669"/>
    <property type="project" value="TreeGrafter"/>
</dbReference>
<evidence type="ECO:0000256" key="5">
    <source>
        <dbReference type="ARBA" id="ARBA00022989"/>
    </source>
</evidence>
<keyword evidence="2" id="KW-0813">Transport</keyword>
<dbReference type="InterPro" id="IPR004840">
    <property type="entry name" value="Amino_acid_permease_CS"/>
</dbReference>
<feature type="transmembrane region" description="Helical" evidence="7">
    <location>
        <begin position="41"/>
        <end position="63"/>
    </location>
</feature>
<sequence length="543" mass="59744">MPKSTISEEKKAEDLEIVESRADGEVEQQNELKRDFKPRQVFMFSIACAIGTGLVIGSGGALAKGGPGSLLISYILIGIAVFFVMTGMGEMAAFLPMNKGFGGYATRLVDPAFGFATGWNYFFKYCMAMPTNLTAAGLVIQYWRPDLNVAIWIAVFAVIIISINVLHVSAFGETEFCLGAAKVIIMIMIMTTCLVIALGGGPNHDRSGFRYWHEPGAFAEYLVKGNKGRFLGWWACMCQACFSYTGTEVVGITFGETPNPRKNIPRAVKQTFWRIGCFYVIGVLVLGMAVPYDNAQLIGATKQSTSAGASPFVVAASLAGIKVFPDIINGCLLIFTLSAGSSDIYCASRSLYGLARDGQAPRIFAKTLKNGNPIYAVCVASAFALVGFLNASKSTGQVFQYFVSLTTIFAVLNWMAILVSHISFRRALKAQGVSLEDLPYVGFLQPYGSYYALIISLLVLLFSGYDTFIPRFKVDTFILKYIGIVIFIGNVCLWKFLKRSKQWKASEVDLVTGRREFEEMEHKTDAEWNQGFWKKVLAKTRQK</sequence>
<comment type="subcellular location">
    <subcellularLocation>
        <location evidence="1">Membrane</location>
        <topology evidence="1">Multi-pass membrane protein</topology>
    </subcellularLocation>
</comment>
<name>A0A6A5S449_9PLEO</name>
<accession>A0A6A5S449</accession>
<evidence type="ECO:0000256" key="7">
    <source>
        <dbReference type="SAM" id="Phobius"/>
    </source>
</evidence>
<feature type="transmembrane region" description="Helical" evidence="7">
    <location>
        <begin position="183"/>
        <end position="201"/>
    </location>
</feature>
<dbReference type="OrthoDB" id="3900342at2759"/>
<gene>
    <name evidence="9" type="ORF">EJ02DRAFT_439571</name>
</gene>
<evidence type="ECO:0000256" key="4">
    <source>
        <dbReference type="ARBA" id="ARBA00022970"/>
    </source>
</evidence>
<feature type="transmembrane region" description="Helical" evidence="7">
    <location>
        <begin position="122"/>
        <end position="143"/>
    </location>
</feature>
<dbReference type="GO" id="GO:0016020">
    <property type="term" value="C:membrane"/>
    <property type="evidence" value="ECO:0007669"/>
    <property type="project" value="UniProtKB-SubCell"/>
</dbReference>
<organism evidence="9 10">
    <name type="scientific">Clathrospora elynae</name>
    <dbReference type="NCBI Taxonomy" id="706981"/>
    <lineage>
        <taxon>Eukaryota</taxon>
        <taxon>Fungi</taxon>
        <taxon>Dikarya</taxon>
        <taxon>Ascomycota</taxon>
        <taxon>Pezizomycotina</taxon>
        <taxon>Dothideomycetes</taxon>
        <taxon>Pleosporomycetidae</taxon>
        <taxon>Pleosporales</taxon>
        <taxon>Diademaceae</taxon>
        <taxon>Clathrospora</taxon>
    </lineage>
</organism>
<dbReference type="PANTHER" id="PTHR43341">
    <property type="entry name" value="AMINO ACID PERMEASE"/>
    <property type="match status" value="1"/>
</dbReference>
<dbReference type="InterPro" id="IPR004841">
    <property type="entry name" value="AA-permease/SLC12A_dom"/>
</dbReference>
<dbReference type="PANTHER" id="PTHR43341:SF9">
    <property type="entry name" value="DICARBOXYLIC AMINO ACID PERMEASE"/>
    <property type="match status" value="1"/>
</dbReference>
<reference evidence="9" key="1">
    <citation type="journal article" date="2020" name="Stud. Mycol.">
        <title>101 Dothideomycetes genomes: a test case for predicting lifestyles and emergence of pathogens.</title>
        <authorList>
            <person name="Haridas S."/>
            <person name="Albert R."/>
            <person name="Binder M."/>
            <person name="Bloem J."/>
            <person name="Labutti K."/>
            <person name="Salamov A."/>
            <person name="Andreopoulos B."/>
            <person name="Baker S."/>
            <person name="Barry K."/>
            <person name="Bills G."/>
            <person name="Bluhm B."/>
            <person name="Cannon C."/>
            <person name="Castanera R."/>
            <person name="Culley D."/>
            <person name="Daum C."/>
            <person name="Ezra D."/>
            <person name="Gonzalez J."/>
            <person name="Henrissat B."/>
            <person name="Kuo A."/>
            <person name="Liang C."/>
            <person name="Lipzen A."/>
            <person name="Lutzoni F."/>
            <person name="Magnuson J."/>
            <person name="Mondo S."/>
            <person name="Nolan M."/>
            <person name="Ohm R."/>
            <person name="Pangilinan J."/>
            <person name="Park H.-J."/>
            <person name="Ramirez L."/>
            <person name="Alfaro M."/>
            <person name="Sun H."/>
            <person name="Tritt A."/>
            <person name="Yoshinaga Y."/>
            <person name="Zwiers L.-H."/>
            <person name="Turgeon B."/>
            <person name="Goodwin S."/>
            <person name="Spatafora J."/>
            <person name="Crous P."/>
            <person name="Grigoriev I."/>
        </authorList>
    </citation>
    <scope>NUCLEOTIDE SEQUENCE</scope>
    <source>
        <strain evidence="9">CBS 161.51</strain>
    </source>
</reference>
<feature type="transmembrane region" description="Helical" evidence="7">
    <location>
        <begin position="374"/>
        <end position="392"/>
    </location>
</feature>
<keyword evidence="10" id="KW-1185">Reference proteome</keyword>
<feature type="domain" description="Amino acid permease/ SLC12A" evidence="8">
    <location>
        <begin position="41"/>
        <end position="501"/>
    </location>
</feature>
<evidence type="ECO:0000313" key="9">
    <source>
        <dbReference type="EMBL" id="KAF1934922.1"/>
    </source>
</evidence>
<dbReference type="AlphaFoldDB" id="A0A6A5S449"/>
<evidence type="ECO:0000256" key="1">
    <source>
        <dbReference type="ARBA" id="ARBA00004141"/>
    </source>
</evidence>
<feature type="transmembrane region" description="Helical" evidence="7">
    <location>
        <begin position="398"/>
        <end position="419"/>
    </location>
</feature>
<keyword evidence="4" id="KW-0029">Amino-acid transport</keyword>
<dbReference type="Proteomes" id="UP000800038">
    <property type="component" value="Unassembled WGS sequence"/>
</dbReference>
<evidence type="ECO:0000256" key="3">
    <source>
        <dbReference type="ARBA" id="ARBA00022692"/>
    </source>
</evidence>
<feature type="transmembrane region" description="Helical" evidence="7">
    <location>
        <begin position="440"/>
        <end position="465"/>
    </location>
</feature>
<dbReference type="PIRSF" id="PIRSF006060">
    <property type="entry name" value="AA_transporter"/>
    <property type="match status" value="1"/>
</dbReference>
<proteinExistence type="predicted"/>
<dbReference type="Pfam" id="PF00324">
    <property type="entry name" value="AA_permease"/>
    <property type="match status" value="1"/>
</dbReference>
<feature type="transmembrane region" description="Helical" evidence="7">
    <location>
        <begin position="312"/>
        <end position="335"/>
    </location>
</feature>
<evidence type="ECO:0000313" key="10">
    <source>
        <dbReference type="Proteomes" id="UP000800038"/>
    </source>
</evidence>
<evidence type="ECO:0000256" key="6">
    <source>
        <dbReference type="ARBA" id="ARBA00023136"/>
    </source>
</evidence>
<feature type="transmembrane region" description="Helical" evidence="7">
    <location>
        <begin position="231"/>
        <end position="251"/>
    </location>
</feature>
<evidence type="ECO:0000256" key="2">
    <source>
        <dbReference type="ARBA" id="ARBA00022448"/>
    </source>
</evidence>
<dbReference type="EMBL" id="ML976344">
    <property type="protein sequence ID" value="KAF1934922.1"/>
    <property type="molecule type" value="Genomic_DNA"/>
</dbReference>
<protein>
    <recommendedName>
        <fullName evidence="8">Amino acid permease/ SLC12A domain-containing protein</fullName>
    </recommendedName>
</protein>
<keyword evidence="3 7" id="KW-0812">Transmembrane</keyword>
<dbReference type="InterPro" id="IPR050524">
    <property type="entry name" value="APC_YAT"/>
</dbReference>
<keyword evidence="6 7" id="KW-0472">Membrane</keyword>
<dbReference type="Gene3D" id="1.20.1740.10">
    <property type="entry name" value="Amino acid/polyamine transporter I"/>
    <property type="match status" value="1"/>
</dbReference>
<feature type="transmembrane region" description="Helical" evidence="7">
    <location>
        <begin position="69"/>
        <end position="89"/>
    </location>
</feature>
<dbReference type="FunFam" id="1.20.1740.10:FF:000006">
    <property type="entry name" value="General amino acid permease"/>
    <property type="match status" value="1"/>
</dbReference>
<evidence type="ECO:0000259" key="8">
    <source>
        <dbReference type="Pfam" id="PF00324"/>
    </source>
</evidence>
<feature type="transmembrane region" description="Helical" evidence="7">
    <location>
        <begin position="477"/>
        <end position="497"/>
    </location>
</feature>
<keyword evidence="5 7" id="KW-1133">Transmembrane helix</keyword>
<dbReference type="PROSITE" id="PS00218">
    <property type="entry name" value="AMINO_ACID_PERMEASE_1"/>
    <property type="match status" value="1"/>
</dbReference>
<feature type="transmembrane region" description="Helical" evidence="7">
    <location>
        <begin position="149"/>
        <end position="171"/>
    </location>
</feature>